<evidence type="ECO:0000313" key="10">
    <source>
        <dbReference type="EMBL" id="KZS10458.1"/>
    </source>
</evidence>
<evidence type="ECO:0000313" key="11">
    <source>
        <dbReference type="Proteomes" id="UP000076858"/>
    </source>
</evidence>
<name>A0A164THA1_9CRUS</name>
<organism evidence="10 11">
    <name type="scientific">Daphnia magna</name>
    <dbReference type="NCBI Taxonomy" id="35525"/>
    <lineage>
        <taxon>Eukaryota</taxon>
        <taxon>Metazoa</taxon>
        <taxon>Ecdysozoa</taxon>
        <taxon>Arthropoda</taxon>
        <taxon>Crustacea</taxon>
        <taxon>Branchiopoda</taxon>
        <taxon>Diplostraca</taxon>
        <taxon>Cladocera</taxon>
        <taxon>Anomopoda</taxon>
        <taxon>Daphniidae</taxon>
        <taxon>Daphnia</taxon>
    </lineage>
</organism>
<evidence type="ECO:0000256" key="4">
    <source>
        <dbReference type="ARBA" id="ARBA00022980"/>
    </source>
</evidence>
<dbReference type="GO" id="GO:0005762">
    <property type="term" value="C:mitochondrial large ribosomal subunit"/>
    <property type="evidence" value="ECO:0007669"/>
    <property type="project" value="InterPro"/>
</dbReference>
<keyword evidence="3" id="KW-0809">Transit peptide</keyword>
<feature type="coiled-coil region" evidence="9">
    <location>
        <begin position="130"/>
        <end position="157"/>
    </location>
</feature>
<keyword evidence="11" id="KW-1185">Reference proteome</keyword>
<evidence type="ECO:0000256" key="5">
    <source>
        <dbReference type="ARBA" id="ARBA00023128"/>
    </source>
</evidence>
<dbReference type="PANTHER" id="PTHR34090">
    <property type="entry name" value="39S RIBOSOMAL PROTEIN L52, MITOCHONDRIAL"/>
    <property type="match status" value="1"/>
</dbReference>
<gene>
    <name evidence="10" type="ORF">APZ42_025078</name>
</gene>
<dbReference type="GO" id="GO:0003735">
    <property type="term" value="F:structural constituent of ribosome"/>
    <property type="evidence" value="ECO:0007669"/>
    <property type="project" value="InterPro"/>
</dbReference>
<evidence type="ECO:0000256" key="3">
    <source>
        <dbReference type="ARBA" id="ARBA00022946"/>
    </source>
</evidence>
<evidence type="ECO:0000256" key="1">
    <source>
        <dbReference type="ARBA" id="ARBA00004173"/>
    </source>
</evidence>
<proteinExistence type="inferred from homology"/>
<accession>A0A164THA1</accession>
<dbReference type="OrthoDB" id="10249237at2759"/>
<dbReference type="GO" id="GO:0032543">
    <property type="term" value="P:mitochondrial translation"/>
    <property type="evidence" value="ECO:0007669"/>
    <property type="project" value="InterPro"/>
</dbReference>
<evidence type="ECO:0000256" key="2">
    <source>
        <dbReference type="ARBA" id="ARBA00007232"/>
    </source>
</evidence>
<dbReference type="EMBL" id="LRGB01001798">
    <property type="protein sequence ID" value="KZS10458.1"/>
    <property type="molecule type" value="Genomic_DNA"/>
</dbReference>
<keyword evidence="5" id="KW-0496">Mitochondrion</keyword>
<evidence type="ECO:0000256" key="6">
    <source>
        <dbReference type="ARBA" id="ARBA00023274"/>
    </source>
</evidence>
<evidence type="ECO:0000256" key="7">
    <source>
        <dbReference type="ARBA" id="ARBA00035181"/>
    </source>
</evidence>
<comment type="subcellular location">
    <subcellularLocation>
        <location evidence="1">Mitochondrion</location>
    </subcellularLocation>
</comment>
<evidence type="ECO:0000256" key="9">
    <source>
        <dbReference type="SAM" id="Coils"/>
    </source>
</evidence>
<dbReference type="InterPro" id="IPR034596">
    <property type="entry name" value="Ribosomal_mL52"/>
</dbReference>
<protein>
    <recommendedName>
        <fullName evidence="7">Large ribosomal subunit protein mL52</fullName>
    </recommendedName>
    <alternativeName>
        <fullName evidence="8">39S ribosomal protein L52, mitochondrial</fullName>
    </alternativeName>
</protein>
<dbReference type="Pfam" id="PF18699">
    <property type="entry name" value="MRPL52"/>
    <property type="match status" value="1"/>
</dbReference>
<comment type="caution">
    <text evidence="10">The sequence shown here is derived from an EMBL/GenBank/DDBJ whole genome shotgun (WGS) entry which is preliminary data.</text>
</comment>
<sequence length="168" mass="19687">MLYCPLPDYRFTQSKKQTDNSESRHWWPFHQAIFLYTMALPTISKLGFELSRIGQNGPRSFVTSCCCLVEQDWRYKNGLPRNPNAYGPLTDGRDFTFVDQRVTPIGAGQLKRLEKHRIYAEKILQTVKEMNFAIERRANLQKQREEKQKEILESKLKPKGHLLLSGRK</sequence>
<dbReference type="AlphaFoldDB" id="A0A164THA1"/>
<dbReference type="Proteomes" id="UP000076858">
    <property type="component" value="Unassembled WGS sequence"/>
</dbReference>
<comment type="similarity">
    <text evidence="2">Belongs to the mitochondrion-specific ribosomal protein mL52 family.</text>
</comment>
<reference evidence="10 11" key="1">
    <citation type="submission" date="2016-03" db="EMBL/GenBank/DDBJ databases">
        <title>EvidentialGene: Evidence-directed Construction of Genes on Genomes.</title>
        <authorList>
            <person name="Gilbert D.G."/>
            <person name="Choi J.-H."/>
            <person name="Mockaitis K."/>
            <person name="Colbourne J."/>
            <person name="Pfrender M."/>
        </authorList>
    </citation>
    <scope>NUCLEOTIDE SEQUENCE [LARGE SCALE GENOMIC DNA]</scope>
    <source>
        <strain evidence="10 11">Xinb3</strain>
        <tissue evidence="10">Complete organism</tissue>
    </source>
</reference>
<evidence type="ECO:0000256" key="8">
    <source>
        <dbReference type="ARBA" id="ARBA00035425"/>
    </source>
</evidence>
<keyword evidence="9" id="KW-0175">Coiled coil</keyword>
<dbReference type="PANTHER" id="PTHR34090:SF1">
    <property type="entry name" value="LARGE RIBOSOMAL SUBUNIT PROTEIN ML52"/>
    <property type="match status" value="1"/>
</dbReference>
<dbReference type="STRING" id="35525.A0A164THA1"/>
<keyword evidence="4 10" id="KW-0689">Ribosomal protein</keyword>
<keyword evidence="6" id="KW-0687">Ribonucleoprotein</keyword>